<evidence type="ECO:0000256" key="7">
    <source>
        <dbReference type="ARBA" id="ARBA00024033"/>
    </source>
</evidence>
<dbReference type="AlphaFoldDB" id="A0A1F7Y409"/>
<comment type="similarity">
    <text evidence="7">Belongs to the glycosyltransferase 87 family.</text>
</comment>
<keyword evidence="4 8" id="KW-0812">Transmembrane</keyword>
<evidence type="ECO:0000256" key="6">
    <source>
        <dbReference type="ARBA" id="ARBA00023136"/>
    </source>
</evidence>
<feature type="transmembrane region" description="Helical" evidence="8">
    <location>
        <begin position="225"/>
        <end position="250"/>
    </location>
</feature>
<feature type="transmembrane region" description="Helical" evidence="8">
    <location>
        <begin position="290"/>
        <end position="309"/>
    </location>
</feature>
<evidence type="ECO:0000313" key="10">
    <source>
        <dbReference type="Proteomes" id="UP000176741"/>
    </source>
</evidence>
<feature type="transmembrane region" description="Helical" evidence="8">
    <location>
        <begin position="196"/>
        <end position="218"/>
    </location>
</feature>
<evidence type="ECO:0000256" key="4">
    <source>
        <dbReference type="ARBA" id="ARBA00022692"/>
    </source>
</evidence>
<feature type="transmembrane region" description="Helical" evidence="8">
    <location>
        <begin position="341"/>
        <end position="356"/>
    </location>
</feature>
<evidence type="ECO:0000313" key="9">
    <source>
        <dbReference type="EMBL" id="OGM21285.1"/>
    </source>
</evidence>
<dbReference type="Pfam" id="PF09594">
    <property type="entry name" value="GT87"/>
    <property type="match status" value="1"/>
</dbReference>
<reference evidence="9 10" key="1">
    <citation type="journal article" date="2016" name="Nat. Commun.">
        <title>Thousands of microbial genomes shed light on interconnected biogeochemical processes in an aquifer system.</title>
        <authorList>
            <person name="Anantharaman K."/>
            <person name="Brown C.T."/>
            <person name="Hug L.A."/>
            <person name="Sharon I."/>
            <person name="Castelle C.J."/>
            <person name="Probst A.J."/>
            <person name="Thomas B.C."/>
            <person name="Singh A."/>
            <person name="Wilkins M.J."/>
            <person name="Karaoz U."/>
            <person name="Brodie E.L."/>
            <person name="Williams K.H."/>
            <person name="Hubbard S.S."/>
            <person name="Banfield J.F."/>
        </authorList>
    </citation>
    <scope>NUCLEOTIDE SEQUENCE [LARGE SCALE GENOMIC DNA]</scope>
</reference>
<feature type="transmembrane region" description="Helical" evidence="8">
    <location>
        <begin position="377"/>
        <end position="399"/>
    </location>
</feature>
<feature type="transmembrane region" description="Helical" evidence="8">
    <location>
        <begin position="20"/>
        <end position="47"/>
    </location>
</feature>
<evidence type="ECO:0000256" key="2">
    <source>
        <dbReference type="ARBA" id="ARBA00022475"/>
    </source>
</evidence>
<evidence type="ECO:0008006" key="11">
    <source>
        <dbReference type="Google" id="ProtNLM"/>
    </source>
</evidence>
<evidence type="ECO:0000256" key="3">
    <source>
        <dbReference type="ARBA" id="ARBA00022679"/>
    </source>
</evidence>
<accession>A0A1F7Y409</accession>
<sequence length="414" mass="47696">MVKVKKISPAFAGKSNVDHFYKIALIFLYITTGVLFLIWTALILIMLSDKGNIEKSDFLAFYTSGTFVKQNLTKELYNLPLQAEKQNIILGKKLEDPLVFRYLPHVSLFFYIFSGINFYKAFLFFLIINFFTIMLILNLIKKWFVNVTSLRIWFLLPFAYYPIALTMIKGQVSIILTLILLLIYRFHQKRPFLSGALWSIFLIKPQFFIFGLPILYLISKSKKYFVGGVLLFCGIWMSIGIFLVGLNSLINYPSYTLYKEGIIYESYNEWNTNLNLSTVLTPIINRTGGGLKQILSIEAAIYILLLMFITRKINKIPFESQFIAFTIITLVMSFHSYPYDYALVLLPLVIILNMAIKNKNPGNIFLLMLMIILPNTLIKNSTFASVLIMFIIGLSYIFVSTHKSNLKTTPLNVK</sequence>
<gene>
    <name evidence="9" type="ORF">A2771_03385</name>
</gene>
<dbReference type="GO" id="GO:0016758">
    <property type="term" value="F:hexosyltransferase activity"/>
    <property type="evidence" value="ECO:0007669"/>
    <property type="project" value="InterPro"/>
</dbReference>
<keyword evidence="6 8" id="KW-0472">Membrane</keyword>
<evidence type="ECO:0000256" key="1">
    <source>
        <dbReference type="ARBA" id="ARBA00004651"/>
    </source>
</evidence>
<feature type="transmembrane region" description="Helical" evidence="8">
    <location>
        <begin position="152"/>
        <end position="184"/>
    </location>
</feature>
<keyword evidence="2" id="KW-1003">Cell membrane</keyword>
<evidence type="ECO:0000256" key="5">
    <source>
        <dbReference type="ARBA" id="ARBA00022989"/>
    </source>
</evidence>
<keyword evidence="5 8" id="KW-1133">Transmembrane helix</keyword>
<feature type="transmembrane region" description="Helical" evidence="8">
    <location>
        <begin position="122"/>
        <end position="140"/>
    </location>
</feature>
<comment type="subcellular location">
    <subcellularLocation>
        <location evidence="1">Cell membrane</location>
        <topology evidence="1">Multi-pass membrane protein</topology>
    </subcellularLocation>
</comment>
<dbReference type="Proteomes" id="UP000176741">
    <property type="component" value="Unassembled WGS sequence"/>
</dbReference>
<keyword evidence="3" id="KW-0808">Transferase</keyword>
<dbReference type="GO" id="GO:0005886">
    <property type="term" value="C:plasma membrane"/>
    <property type="evidence" value="ECO:0007669"/>
    <property type="project" value="UniProtKB-SubCell"/>
</dbReference>
<comment type="caution">
    <text evidence="9">The sequence shown here is derived from an EMBL/GenBank/DDBJ whole genome shotgun (WGS) entry which is preliminary data.</text>
</comment>
<dbReference type="EMBL" id="MGGD01000015">
    <property type="protein sequence ID" value="OGM21285.1"/>
    <property type="molecule type" value="Genomic_DNA"/>
</dbReference>
<feature type="transmembrane region" description="Helical" evidence="8">
    <location>
        <begin position="316"/>
        <end position="335"/>
    </location>
</feature>
<proteinExistence type="inferred from homology"/>
<organism evidence="9 10">
    <name type="scientific">Candidatus Woesebacteria bacterium RIFCSPHIGHO2_01_FULL_38_26b</name>
    <dbReference type="NCBI Taxonomy" id="1802491"/>
    <lineage>
        <taxon>Bacteria</taxon>
        <taxon>Candidatus Woeseibacteriota</taxon>
    </lineage>
</organism>
<dbReference type="InterPro" id="IPR018584">
    <property type="entry name" value="GT87"/>
</dbReference>
<evidence type="ECO:0000256" key="8">
    <source>
        <dbReference type="SAM" id="Phobius"/>
    </source>
</evidence>
<protein>
    <recommendedName>
        <fullName evidence="11">DUF2029 domain-containing protein</fullName>
    </recommendedName>
</protein>
<name>A0A1F7Y409_9BACT</name>